<dbReference type="PANTHER" id="PTHR11079">
    <property type="entry name" value="CYTOSINE DEAMINASE FAMILY MEMBER"/>
    <property type="match status" value="1"/>
</dbReference>
<feature type="domain" description="CMP/dCMP-type deaminase" evidence="4">
    <location>
        <begin position="309"/>
        <end position="443"/>
    </location>
</feature>
<evidence type="ECO:0000256" key="2">
    <source>
        <dbReference type="ARBA" id="ARBA00038160"/>
    </source>
</evidence>
<dbReference type="Gene3D" id="3.40.140.10">
    <property type="entry name" value="Cytidine Deaminase, domain 2"/>
    <property type="match status" value="2"/>
</dbReference>
<feature type="compositionally biased region" description="Basic and acidic residues" evidence="3">
    <location>
        <begin position="311"/>
        <end position="323"/>
    </location>
</feature>
<dbReference type="CDD" id="cd01285">
    <property type="entry name" value="nucleoside_deaminase"/>
    <property type="match status" value="1"/>
</dbReference>
<evidence type="ECO:0000313" key="5">
    <source>
        <dbReference type="EnsemblMetazoa" id="XP_038073793.1"/>
    </source>
</evidence>
<evidence type="ECO:0000256" key="3">
    <source>
        <dbReference type="SAM" id="MobiDB-lite"/>
    </source>
</evidence>
<dbReference type="InterPro" id="IPR058535">
    <property type="entry name" value="MafB19-deam"/>
</dbReference>
<dbReference type="GO" id="GO:0005634">
    <property type="term" value="C:nucleus"/>
    <property type="evidence" value="ECO:0007669"/>
    <property type="project" value="TreeGrafter"/>
</dbReference>
<dbReference type="GO" id="GO:0002100">
    <property type="term" value="P:tRNA wobble adenosine to inosine editing"/>
    <property type="evidence" value="ECO:0007669"/>
    <property type="project" value="InterPro"/>
</dbReference>
<evidence type="ECO:0000313" key="6">
    <source>
        <dbReference type="Proteomes" id="UP000887568"/>
    </source>
</evidence>
<organism evidence="5 6">
    <name type="scientific">Patiria miniata</name>
    <name type="common">Bat star</name>
    <name type="synonym">Asterina miniata</name>
    <dbReference type="NCBI Taxonomy" id="46514"/>
    <lineage>
        <taxon>Eukaryota</taxon>
        <taxon>Metazoa</taxon>
        <taxon>Echinodermata</taxon>
        <taxon>Eleutherozoa</taxon>
        <taxon>Asterozoa</taxon>
        <taxon>Asteroidea</taxon>
        <taxon>Valvatacea</taxon>
        <taxon>Valvatida</taxon>
        <taxon>Asterinidae</taxon>
        <taxon>Patiria</taxon>
    </lineage>
</organism>
<dbReference type="EnsemblMetazoa" id="XM_038217865.1">
    <property type="protein sequence ID" value="XP_038073793.1"/>
    <property type="gene ID" value="LOC119741917"/>
</dbReference>
<name>A0A914BC37_PATMI</name>
<protein>
    <recommendedName>
        <fullName evidence="4">CMP/dCMP-type deaminase domain-containing protein</fullName>
    </recommendedName>
</protein>
<accession>A0A914BC37</accession>
<evidence type="ECO:0000259" key="4">
    <source>
        <dbReference type="PROSITE" id="PS51747"/>
    </source>
</evidence>
<dbReference type="InterPro" id="IPR002125">
    <property type="entry name" value="CMP_dCMP_dom"/>
</dbReference>
<dbReference type="SUPFAM" id="SSF53927">
    <property type="entry name" value="Cytidine deaminase-like"/>
    <property type="match status" value="1"/>
</dbReference>
<dbReference type="RefSeq" id="XP_038073793.1">
    <property type="nucleotide sequence ID" value="XM_038217865.1"/>
</dbReference>
<dbReference type="Proteomes" id="UP000887568">
    <property type="component" value="Unplaced"/>
</dbReference>
<feature type="region of interest" description="Disordered" evidence="3">
    <location>
        <begin position="274"/>
        <end position="380"/>
    </location>
</feature>
<dbReference type="OMA" id="KKFAHEA"/>
<dbReference type="AlphaFoldDB" id="A0A914BC37"/>
<dbReference type="PROSITE" id="PS51747">
    <property type="entry name" value="CYT_DCMP_DEAMINASES_2"/>
    <property type="match status" value="1"/>
</dbReference>
<proteinExistence type="inferred from homology"/>
<dbReference type="PANTHER" id="PTHR11079:SF156">
    <property type="entry name" value="INACTIVE TRNA-SPECIFIC ADENOSINE DEAMINASE-LIKE PROTEIN 3-RELATED"/>
    <property type="match status" value="1"/>
</dbReference>
<reference evidence="5" key="1">
    <citation type="submission" date="2022-11" db="UniProtKB">
        <authorList>
            <consortium name="EnsemblMetazoa"/>
        </authorList>
    </citation>
    <scope>IDENTIFICATION</scope>
</reference>
<dbReference type="GO" id="GO:0046872">
    <property type="term" value="F:metal ion binding"/>
    <property type="evidence" value="ECO:0007669"/>
    <property type="project" value="UniProtKB-KW"/>
</dbReference>
<dbReference type="OrthoDB" id="3180714at2759"/>
<keyword evidence="6" id="KW-1185">Reference proteome</keyword>
<evidence type="ECO:0000256" key="1">
    <source>
        <dbReference type="ARBA" id="ARBA00022694"/>
    </source>
</evidence>
<dbReference type="GO" id="GO:0052717">
    <property type="term" value="F:tRNA-specific adenosine-34 deaminase activity"/>
    <property type="evidence" value="ECO:0007669"/>
    <property type="project" value="UniProtKB-EC"/>
</dbReference>
<dbReference type="GeneID" id="119741917"/>
<keyword evidence="1" id="KW-0819">tRNA processing</keyword>
<dbReference type="Pfam" id="PF14437">
    <property type="entry name" value="MafB19-deam"/>
    <property type="match status" value="1"/>
</dbReference>
<comment type="similarity">
    <text evidence="2">Belongs to the cytidine and deoxycytidylate deaminase family. ADAT3 subfamily.</text>
</comment>
<dbReference type="InterPro" id="IPR016193">
    <property type="entry name" value="Cytidine_deaminase-like"/>
</dbReference>
<sequence>MEILKKRKIDDCQSYPTAAVKSSTSPNHGVQMTCNPIPVLPREVTAVDFVKVYAAPILDPKTTSRIIRDLQRVYPLTTLPHVKRVRKTAKQQGGSSLEVILCLVTDVETTSSPASLSDIFRAKPSISQDGLGQPFVAMVSNMAPVTRQQFEVASREWPVVFHQNKQLNQVVSGQLFTDADKERIARHMMEAMVAARAGIHQEMVPVGAVVVDPSTDTVLASCYDIRHLNNSPLKHAVMVCVDLVAHSHGGGAWEVIAEGHYFRNQQLNKENVLGPEIDSHTSSSAPGHSTDEETRDPTVLSVEGSPVQPQDGRKSQDATEETSRCGIKTSDCANESGVQGSADRPRVDLNSAISSDSVGVKERNETGASAGRQGGDSSKPQGPYLCTGYDLYITQEPCVMCAMALVHSRIRRVFYGASHPNGALGSKYLIHCQSGLNHHFEVYRGVLEVECRQLHNGYS</sequence>
<dbReference type="GO" id="GO:0005737">
    <property type="term" value="C:cytoplasm"/>
    <property type="evidence" value="ECO:0007669"/>
    <property type="project" value="TreeGrafter"/>
</dbReference>